<dbReference type="Gene3D" id="3.30.420.10">
    <property type="entry name" value="Ribonuclease H-like superfamily/Ribonuclease H"/>
    <property type="match status" value="1"/>
</dbReference>
<evidence type="ECO:0000313" key="2">
    <source>
        <dbReference type="EMBL" id="PIN12770.1"/>
    </source>
</evidence>
<dbReference type="OrthoDB" id="1934939at2759"/>
<organism evidence="2 3">
    <name type="scientific">Handroanthus impetiginosus</name>
    <dbReference type="NCBI Taxonomy" id="429701"/>
    <lineage>
        <taxon>Eukaryota</taxon>
        <taxon>Viridiplantae</taxon>
        <taxon>Streptophyta</taxon>
        <taxon>Embryophyta</taxon>
        <taxon>Tracheophyta</taxon>
        <taxon>Spermatophyta</taxon>
        <taxon>Magnoliopsida</taxon>
        <taxon>eudicotyledons</taxon>
        <taxon>Gunneridae</taxon>
        <taxon>Pentapetalae</taxon>
        <taxon>asterids</taxon>
        <taxon>lamiids</taxon>
        <taxon>Lamiales</taxon>
        <taxon>Bignoniaceae</taxon>
        <taxon>Crescentiina</taxon>
        <taxon>Tabebuia alliance</taxon>
        <taxon>Handroanthus</taxon>
    </lineage>
</organism>
<reference evidence="3" key="1">
    <citation type="journal article" date="2018" name="Gigascience">
        <title>Genome assembly of the Pink Ipe (Handroanthus impetiginosus, Bignoniaceae), a highly valued, ecologically keystone Neotropical timber forest tree.</title>
        <authorList>
            <person name="Silva-Junior O.B."/>
            <person name="Grattapaglia D."/>
            <person name="Novaes E."/>
            <person name="Collevatti R.G."/>
        </authorList>
    </citation>
    <scope>NUCLEOTIDE SEQUENCE [LARGE SCALE GENOMIC DNA]</scope>
    <source>
        <strain evidence="3">cv. UFG-1</strain>
    </source>
</reference>
<dbReference type="AlphaFoldDB" id="A0A2G9H637"/>
<dbReference type="PANTHER" id="PTHR37984">
    <property type="entry name" value="PROTEIN CBG26694"/>
    <property type="match status" value="1"/>
</dbReference>
<dbReference type="PANTHER" id="PTHR37984:SF5">
    <property type="entry name" value="PROTEIN NYNRIN-LIKE"/>
    <property type="match status" value="1"/>
</dbReference>
<dbReference type="InterPro" id="IPR036397">
    <property type="entry name" value="RNaseH_sf"/>
</dbReference>
<keyword evidence="3" id="KW-1185">Reference proteome</keyword>
<dbReference type="EMBL" id="NKXS01002621">
    <property type="protein sequence ID" value="PIN12770.1"/>
    <property type="molecule type" value="Genomic_DNA"/>
</dbReference>
<dbReference type="InterPro" id="IPR012337">
    <property type="entry name" value="RNaseH-like_sf"/>
</dbReference>
<evidence type="ECO:0000256" key="1">
    <source>
        <dbReference type="SAM" id="MobiDB-lite"/>
    </source>
</evidence>
<dbReference type="SUPFAM" id="SSF53098">
    <property type="entry name" value="Ribonuclease H-like"/>
    <property type="match status" value="1"/>
</dbReference>
<evidence type="ECO:0008006" key="4">
    <source>
        <dbReference type="Google" id="ProtNLM"/>
    </source>
</evidence>
<protein>
    <recommendedName>
        <fullName evidence="4">RNase H type-1 domain-containing protein</fullName>
    </recommendedName>
</protein>
<dbReference type="GO" id="GO:0003676">
    <property type="term" value="F:nucleic acid binding"/>
    <property type="evidence" value="ECO:0007669"/>
    <property type="project" value="InterPro"/>
</dbReference>
<evidence type="ECO:0000313" key="3">
    <source>
        <dbReference type="Proteomes" id="UP000231279"/>
    </source>
</evidence>
<feature type="compositionally biased region" description="Basic and acidic residues" evidence="1">
    <location>
        <begin position="173"/>
        <end position="194"/>
    </location>
</feature>
<gene>
    <name evidence="2" type="ORF">CDL12_14613</name>
</gene>
<proteinExistence type="predicted"/>
<dbReference type="STRING" id="429701.A0A2G9H637"/>
<feature type="region of interest" description="Disordered" evidence="1">
    <location>
        <begin position="172"/>
        <end position="194"/>
    </location>
</feature>
<sequence length="194" mass="23170">MVVDKKQLRLKVYEDCKLVVNQLLGRYKIKDLKTEHVPRVENKQANELAKVACTLAMLEKEALEAIPLKELKKENVFDCIRLNIIYRYGISQYIIIDSKKYFCNNVIEKLCQKFSFKQRKFSMYYYAANSFAKAFNKTLCTMLKKIVAKSKRDWHERIRKISWPYRTTSIQEKPTKEKNARPRLEELEAFNEKR</sequence>
<comment type="caution">
    <text evidence="2">The sequence shown here is derived from an EMBL/GenBank/DDBJ whole genome shotgun (WGS) entry which is preliminary data.</text>
</comment>
<dbReference type="InterPro" id="IPR050951">
    <property type="entry name" value="Retrovirus_Pol_polyprotein"/>
</dbReference>
<accession>A0A2G9H637</accession>
<name>A0A2G9H637_9LAMI</name>
<dbReference type="Proteomes" id="UP000231279">
    <property type="component" value="Unassembled WGS sequence"/>
</dbReference>